<comment type="caution">
    <text evidence="2">The sequence shown here is derived from an EMBL/GenBank/DDBJ whole genome shotgun (WGS) entry which is preliminary data.</text>
</comment>
<dbReference type="AlphaFoldDB" id="A0AA39N875"/>
<reference evidence="2" key="1">
    <citation type="submission" date="2023-06" db="EMBL/GenBank/DDBJ databases">
        <authorList>
            <consortium name="Lawrence Berkeley National Laboratory"/>
            <person name="Ahrendt S."/>
            <person name="Sahu N."/>
            <person name="Indic B."/>
            <person name="Wong-Bajracharya J."/>
            <person name="Merenyi Z."/>
            <person name="Ke H.-M."/>
            <person name="Monk M."/>
            <person name="Kocsube S."/>
            <person name="Drula E."/>
            <person name="Lipzen A."/>
            <person name="Balint B."/>
            <person name="Henrissat B."/>
            <person name="Andreopoulos B."/>
            <person name="Martin F.M."/>
            <person name="Harder C.B."/>
            <person name="Rigling D."/>
            <person name="Ford K.L."/>
            <person name="Foster G.D."/>
            <person name="Pangilinan J."/>
            <person name="Papanicolaou A."/>
            <person name="Barry K."/>
            <person name="LaButti K."/>
            <person name="Viragh M."/>
            <person name="Koriabine M."/>
            <person name="Yan M."/>
            <person name="Riley R."/>
            <person name="Champramary S."/>
            <person name="Plett K.L."/>
            <person name="Tsai I.J."/>
            <person name="Slot J."/>
            <person name="Sipos G."/>
            <person name="Plett J."/>
            <person name="Nagy L.G."/>
            <person name="Grigoriev I.V."/>
        </authorList>
    </citation>
    <scope>NUCLEOTIDE SEQUENCE</scope>
    <source>
        <strain evidence="2">ICMP 16352</strain>
    </source>
</reference>
<evidence type="ECO:0000256" key="1">
    <source>
        <dbReference type="SAM" id="Phobius"/>
    </source>
</evidence>
<keyword evidence="1" id="KW-0472">Membrane</keyword>
<dbReference type="EMBL" id="JAUEPR010000161">
    <property type="protein sequence ID" value="KAK0460835.1"/>
    <property type="molecule type" value="Genomic_DNA"/>
</dbReference>
<proteinExistence type="predicted"/>
<evidence type="ECO:0000313" key="2">
    <source>
        <dbReference type="EMBL" id="KAK0460835.1"/>
    </source>
</evidence>
<keyword evidence="1" id="KW-0812">Transmembrane</keyword>
<evidence type="ECO:0000313" key="3">
    <source>
        <dbReference type="Proteomes" id="UP001175227"/>
    </source>
</evidence>
<dbReference type="Proteomes" id="UP001175227">
    <property type="component" value="Unassembled WGS sequence"/>
</dbReference>
<protein>
    <submittedName>
        <fullName evidence="2">Uncharacterized protein</fullName>
    </submittedName>
</protein>
<gene>
    <name evidence="2" type="ORF">IW261DRAFT_1428711</name>
</gene>
<keyword evidence="3" id="KW-1185">Reference proteome</keyword>
<feature type="transmembrane region" description="Helical" evidence="1">
    <location>
        <begin position="12"/>
        <end position="31"/>
    </location>
</feature>
<accession>A0AA39N875</accession>
<keyword evidence="1" id="KW-1133">Transmembrane helix</keyword>
<organism evidence="2 3">
    <name type="scientific">Armillaria novae-zelandiae</name>
    <dbReference type="NCBI Taxonomy" id="153914"/>
    <lineage>
        <taxon>Eukaryota</taxon>
        <taxon>Fungi</taxon>
        <taxon>Dikarya</taxon>
        <taxon>Basidiomycota</taxon>
        <taxon>Agaricomycotina</taxon>
        <taxon>Agaricomycetes</taxon>
        <taxon>Agaricomycetidae</taxon>
        <taxon>Agaricales</taxon>
        <taxon>Marasmiineae</taxon>
        <taxon>Physalacriaceae</taxon>
        <taxon>Armillaria</taxon>
    </lineage>
</organism>
<name>A0AA39N875_9AGAR</name>
<sequence>MQQSPNAHLAVHFLGHLCIISTSIIIFLPLGPSARIQERQSLRDIIERPPTSGIRYNTIFNNGVMNTQAIGHIGALMVRDPVPDPPLDTSNILIGMAVMCWPVIQADLLTPVVPWISGIHASEDNKSETSKE</sequence>